<keyword evidence="2" id="KW-1133">Transmembrane helix</keyword>
<feature type="transmembrane region" description="Helical" evidence="2">
    <location>
        <begin position="235"/>
        <end position="258"/>
    </location>
</feature>
<name>U6H5F3_9EIME</name>
<dbReference type="OrthoDB" id="347601at2759"/>
<feature type="transmembrane region" description="Helical" evidence="2">
    <location>
        <begin position="172"/>
        <end position="197"/>
    </location>
</feature>
<evidence type="ECO:0008006" key="5">
    <source>
        <dbReference type="Google" id="ProtNLM"/>
    </source>
</evidence>
<feature type="region of interest" description="Disordered" evidence="1">
    <location>
        <begin position="278"/>
        <end position="306"/>
    </location>
</feature>
<evidence type="ECO:0000256" key="1">
    <source>
        <dbReference type="SAM" id="MobiDB-lite"/>
    </source>
</evidence>
<dbReference type="Proteomes" id="UP000018201">
    <property type="component" value="Unassembled WGS sequence"/>
</dbReference>
<protein>
    <recommendedName>
        <fullName evidence="5">Transmembrane protein</fullName>
    </recommendedName>
</protein>
<dbReference type="VEuPathDB" id="ToxoDB:EPH_0003130"/>
<evidence type="ECO:0000256" key="2">
    <source>
        <dbReference type="SAM" id="Phobius"/>
    </source>
</evidence>
<keyword evidence="4" id="KW-1185">Reference proteome</keyword>
<evidence type="ECO:0000313" key="3">
    <source>
        <dbReference type="EMBL" id="CDI86718.1"/>
    </source>
</evidence>
<keyword evidence="2" id="KW-0472">Membrane</keyword>
<dbReference type="EMBL" id="HG695918">
    <property type="protein sequence ID" value="CDI86718.1"/>
    <property type="molecule type" value="Genomic_DNA"/>
</dbReference>
<sequence length="378" mass="40729">MQNNASSCSHQSSANVTIVGSSVDSDTSSGVKSYLPLSSQQSISLVEPAAESLEGGTPVERLEGGINCDLKAASTDDESKLPHTNGPFQAEEESLVPFDKRQSYLRISRRLQKIRVLPALAACFSSLVVTSAICGAELATRAVDISSPLALLCSSVVACMLAVFAAHKKSHVFLVGVVLLEVLLSLYSVAFASVGLVNVGQLRKRQECLQQDNTMQAEQRENALKISRRMLIEQAVFAGLYFLIAAAHCCAAASVNHLRATVRPFDSRLRRKRQRARAMKKLNVLPPPNEEETKETEVQRTKTESSLKELQLLHNSAEEPLSLCSHSYRAGEDADEQSGDCPSASSRTSASNTVRSSSASSTESSQAADENSVKMLEA</sequence>
<organism evidence="3 4">
    <name type="scientific">Eimeria praecox</name>
    <dbReference type="NCBI Taxonomy" id="51316"/>
    <lineage>
        <taxon>Eukaryota</taxon>
        <taxon>Sar</taxon>
        <taxon>Alveolata</taxon>
        <taxon>Apicomplexa</taxon>
        <taxon>Conoidasida</taxon>
        <taxon>Coccidia</taxon>
        <taxon>Eucoccidiorida</taxon>
        <taxon>Eimeriorina</taxon>
        <taxon>Eimeriidae</taxon>
        <taxon>Eimeria</taxon>
    </lineage>
</organism>
<feature type="transmembrane region" description="Helical" evidence="2">
    <location>
        <begin position="116"/>
        <end position="139"/>
    </location>
</feature>
<feature type="compositionally biased region" description="Basic and acidic residues" evidence="1">
    <location>
        <begin position="295"/>
        <end position="306"/>
    </location>
</feature>
<accession>U6H5F3</accession>
<feature type="compositionally biased region" description="Low complexity" evidence="1">
    <location>
        <begin position="343"/>
        <end position="368"/>
    </location>
</feature>
<reference evidence="3" key="1">
    <citation type="submission" date="2013-10" db="EMBL/GenBank/DDBJ databases">
        <title>Genomic analysis of the causative agents of coccidiosis in chickens.</title>
        <authorList>
            <person name="Reid A.J."/>
            <person name="Blake D."/>
            <person name="Billington K."/>
            <person name="Browne H."/>
            <person name="Dunn M."/>
            <person name="Hung S."/>
            <person name="Kawahara F."/>
            <person name="Miranda-Saavedra D."/>
            <person name="Mourier T."/>
            <person name="Nagra H."/>
            <person name="Otto T.D."/>
            <person name="Rawlings N."/>
            <person name="Sanchez A."/>
            <person name="Sanders M."/>
            <person name="Subramaniam C."/>
            <person name="Tay Y."/>
            <person name="Dear P."/>
            <person name="Doerig C."/>
            <person name="Gruber A."/>
            <person name="Parkinson J."/>
            <person name="Shirley M."/>
            <person name="Wan K.L."/>
            <person name="Berriman M."/>
            <person name="Tomley F."/>
            <person name="Pain A."/>
        </authorList>
    </citation>
    <scope>NUCLEOTIDE SEQUENCE [LARGE SCALE GENOMIC DNA]</scope>
    <source>
        <strain evidence="3">Houghton</strain>
    </source>
</reference>
<reference evidence="3" key="2">
    <citation type="submission" date="2013-10" db="EMBL/GenBank/DDBJ databases">
        <authorList>
            <person name="Aslett M."/>
        </authorList>
    </citation>
    <scope>NUCLEOTIDE SEQUENCE [LARGE SCALE GENOMIC DNA]</scope>
    <source>
        <strain evidence="3">Houghton</strain>
    </source>
</reference>
<feature type="region of interest" description="Disordered" evidence="1">
    <location>
        <begin position="324"/>
        <end position="378"/>
    </location>
</feature>
<gene>
    <name evidence="3" type="ORF">EPH_0003130</name>
</gene>
<dbReference type="AlphaFoldDB" id="U6H5F3"/>
<evidence type="ECO:0000313" key="4">
    <source>
        <dbReference type="Proteomes" id="UP000018201"/>
    </source>
</evidence>
<feature type="transmembrane region" description="Helical" evidence="2">
    <location>
        <begin position="145"/>
        <end position="165"/>
    </location>
</feature>
<keyword evidence="2" id="KW-0812">Transmembrane</keyword>
<proteinExistence type="predicted"/>